<sequence>MMAVLGVLAGVLLCSMAVGAILLLWKMIFELFSKEKE</sequence>
<evidence type="ECO:0000313" key="3">
    <source>
        <dbReference type="EMBL" id="CAB4182245.1"/>
    </source>
</evidence>
<dbReference type="EMBL" id="LR797021">
    <property type="protein sequence ID" value="CAB4182245.1"/>
    <property type="molecule type" value="Genomic_DNA"/>
</dbReference>
<gene>
    <name evidence="3" type="ORF">UFOVP1065_186</name>
    <name evidence="4" type="ORF">UFOVP1198_155</name>
    <name evidence="5" type="ORF">UFOVP1418_147</name>
    <name evidence="7" type="ORF">UFOVP1524_3</name>
    <name evidence="6" type="ORF">UFOVP1651_3</name>
    <name evidence="1" type="ORF">UFOVP908_214</name>
    <name evidence="2" type="ORF">UFOVP990_155</name>
</gene>
<organism evidence="1">
    <name type="scientific">uncultured Caudovirales phage</name>
    <dbReference type="NCBI Taxonomy" id="2100421"/>
    <lineage>
        <taxon>Viruses</taxon>
        <taxon>Duplodnaviria</taxon>
        <taxon>Heunggongvirae</taxon>
        <taxon>Uroviricota</taxon>
        <taxon>Caudoviricetes</taxon>
        <taxon>Peduoviridae</taxon>
        <taxon>Maltschvirus</taxon>
        <taxon>Maltschvirus maltsch</taxon>
    </lineage>
</organism>
<accession>A0A6J5PGS2</accession>
<evidence type="ECO:0000313" key="7">
    <source>
        <dbReference type="EMBL" id="CAB5227624.1"/>
    </source>
</evidence>
<dbReference type="EMBL" id="LR797369">
    <property type="protein sequence ID" value="CAB4211164.1"/>
    <property type="molecule type" value="Genomic_DNA"/>
</dbReference>
<reference evidence="1" key="1">
    <citation type="submission" date="2020-05" db="EMBL/GenBank/DDBJ databases">
        <authorList>
            <person name="Chiriac C."/>
            <person name="Salcher M."/>
            <person name="Ghai R."/>
            <person name="Kavagutti S V."/>
        </authorList>
    </citation>
    <scope>NUCLEOTIDE SEQUENCE</scope>
</reference>
<dbReference type="EMBL" id="LR797157">
    <property type="protein sequence ID" value="CAB4190815.1"/>
    <property type="molecule type" value="Genomic_DNA"/>
</dbReference>
<name>A0A6J5PGS2_9CAUD</name>
<evidence type="ECO:0000313" key="6">
    <source>
        <dbReference type="EMBL" id="CAB4222304.1"/>
    </source>
</evidence>
<evidence type="ECO:0000313" key="5">
    <source>
        <dbReference type="EMBL" id="CAB4211164.1"/>
    </source>
</evidence>
<evidence type="ECO:0000313" key="2">
    <source>
        <dbReference type="EMBL" id="CAB4177053.1"/>
    </source>
</evidence>
<evidence type="ECO:0000313" key="1">
    <source>
        <dbReference type="EMBL" id="CAB4171070.1"/>
    </source>
</evidence>
<proteinExistence type="predicted"/>
<dbReference type="EMBL" id="LR796945">
    <property type="protein sequence ID" value="CAB4177053.1"/>
    <property type="molecule type" value="Genomic_DNA"/>
</dbReference>
<protein>
    <submittedName>
        <fullName evidence="1">Uncharacterized protein</fullName>
    </submittedName>
</protein>
<evidence type="ECO:0000313" key="4">
    <source>
        <dbReference type="EMBL" id="CAB4190815.1"/>
    </source>
</evidence>
<dbReference type="EMBL" id="LR797518">
    <property type="protein sequence ID" value="CAB4222304.1"/>
    <property type="molecule type" value="Genomic_DNA"/>
</dbReference>
<dbReference type="EMBL" id="LR798378">
    <property type="protein sequence ID" value="CAB5227624.1"/>
    <property type="molecule type" value="Genomic_DNA"/>
</dbReference>
<dbReference type="EMBL" id="LR796860">
    <property type="protein sequence ID" value="CAB4171070.1"/>
    <property type="molecule type" value="Genomic_DNA"/>
</dbReference>